<comment type="caution">
    <text evidence="1">The sequence shown here is derived from an EMBL/GenBank/DDBJ whole genome shotgun (WGS) entry which is preliminary data.</text>
</comment>
<dbReference type="Proteomes" id="UP001237642">
    <property type="component" value="Unassembled WGS sequence"/>
</dbReference>
<keyword evidence="2" id="KW-1185">Reference proteome</keyword>
<reference evidence="1" key="2">
    <citation type="submission" date="2023-05" db="EMBL/GenBank/DDBJ databases">
        <authorList>
            <person name="Schelkunov M.I."/>
        </authorList>
    </citation>
    <scope>NUCLEOTIDE SEQUENCE</scope>
    <source>
        <strain evidence="1">Hsosn_3</strain>
        <tissue evidence="1">Leaf</tissue>
    </source>
</reference>
<gene>
    <name evidence="1" type="ORF">POM88_020429</name>
</gene>
<name>A0AAD8ICT4_9APIA</name>
<dbReference type="AlphaFoldDB" id="A0AAD8ICT4"/>
<dbReference type="EMBL" id="JAUIZM010000005">
    <property type="protein sequence ID" value="KAK1382694.1"/>
    <property type="molecule type" value="Genomic_DNA"/>
</dbReference>
<sequence length="168" mass="19114">MIADVCLNDLQDKWSLANDVAALNFGDFYNSQYVKMYTIFILQLQGILPTSANIPEAYAQGSSEEQNQNWYRLTSPSLEMLVTFSTPFDAFSGSYCLDVERHARDFMEAAKKLQLYFIEVLYNRCSGTSALDYLVQPRSARRSDTVALFQNSVIGDGAEFWVSHFRIV</sequence>
<reference evidence="1" key="1">
    <citation type="submission" date="2023-02" db="EMBL/GenBank/DDBJ databases">
        <title>Genome of toxic invasive species Heracleum sosnowskyi carries increased number of genes despite the absence of recent whole-genome duplications.</title>
        <authorList>
            <person name="Schelkunov M."/>
            <person name="Shtratnikova V."/>
            <person name="Makarenko M."/>
            <person name="Klepikova A."/>
            <person name="Omelchenko D."/>
            <person name="Novikova G."/>
            <person name="Obukhova E."/>
            <person name="Bogdanov V."/>
            <person name="Penin A."/>
            <person name="Logacheva M."/>
        </authorList>
    </citation>
    <scope>NUCLEOTIDE SEQUENCE</scope>
    <source>
        <strain evidence="1">Hsosn_3</strain>
        <tissue evidence="1">Leaf</tissue>
    </source>
</reference>
<evidence type="ECO:0000313" key="1">
    <source>
        <dbReference type="EMBL" id="KAK1382694.1"/>
    </source>
</evidence>
<evidence type="ECO:0000313" key="2">
    <source>
        <dbReference type="Proteomes" id="UP001237642"/>
    </source>
</evidence>
<protein>
    <submittedName>
        <fullName evidence="1">Uncharacterized protein</fullName>
    </submittedName>
</protein>
<organism evidence="1 2">
    <name type="scientific">Heracleum sosnowskyi</name>
    <dbReference type="NCBI Taxonomy" id="360622"/>
    <lineage>
        <taxon>Eukaryota</taxon>
        <taxon>Viridiplantae</taxon>
        <taxon>Streptophyta</taxon>
        <taxon>Embryophyta</taxon>
        <taxon>Tracheophyta</taxon>
        <taxon>Spermatophyta</taxon>
        <taxon>Magnoliopsida</taxon>
        <taxon>eudicotyledons</taxon>
        <taxon>Gunneridae</taxon>
        <taxon>Pentapetalae</taxon>
        <taxon>asterids</taxon>
        <taxon>campanulids</taxon>
        <taxon>Apiales</taxon>
        <taxon>Apiaceae</taxon>
        <taxon>Apioideae</taxon>
        <taxon>apioid superclade</taxon>
        <taxon>Tordylieae</taxon>
        <taxon>Tordyliinae</taxon>
        <taxon>Heracleum</taxon>
    </lineage>
</organism>
<proteinExistence type="predicted"/>
<accession>A0AAD8ICT4</accession>